<name>A0A1I0TW28_9SPHI</name>
<dbReference type="AlphaFoldDB" id="A0A1I0TW28"/>
<dbReference type="EMBL" id="FOJM01000015">
    <property type="protein sequence ID" value="SFA55823.1"/>
    <property type="molecule type" value="Genomic_DNA"/>
</dbReference>
<organism evidence="1 2">
    <name type="scientific">Pedobacter suwonensis</name>
    <dbReference type="NCBI Taxonomy" id="332999"/>
    <lineage>
        <taxon>Bacteria</taxon>
        <taxon>Pseudomonadati</taxon>
        <taxon>Bacteroidota</taxon>
        <taxon>Sphingobacteriia</taxon>
        <taxon>Sphingobacteriales</taxon>
        <taxon>Sphingobacteriaceae</taxon>
        <taxon>Pedobacter</taxon>
    </lineage>
</organism>
<gene>
    <name evidence="1" type="ORF">SAMN04488511_11551</name>
</gene>
<keyword evidence="2" id="KW-1185">Reference proteome</keyword>
<protein>
    <submittedName>
        <fullName evidence="1">Uncharacterized protein</fullName>
    </submittedName>
</protein>
<sequence>MMRLPVRLYAFLVLTAAIVWCFSGCSGGDQKPDQQKGHKLAKKASSTDNFLSYTDALTKLPLSKFDSLGIVPTNKAFAGKLPISIYKGEAIGRDSIIVYPYKNSEVANIKAAIRLLVAQSITDSLTIGDFTRYFGDIKKEKPLIGNTETPLPVEITVDANTALKLTFNSNKKLALAHVTMVEVLKYR</sequence>
<evidence type="ECO:0000313" key="1">
    <source>
        <dbReference type="EMBL" id="SFA55823.1"/>
    </source>
</evidence>
<reference evidence="2" key="1">
    <citation type="submission" date="2016-10" db="EMBL/GenBank/DDBJ databases">
        <authorList>
            <person name="Varghese N."/>
            <person name="Submissions S."/>
        </authorList>
    </citation>
    <scope>NUCLEOTIDE SEQUENCE [LARGE SCALE GENOMIC DNA]</scope>
    <source>
        <strain evidence="2">DSM 18130</strain>
    </source>
</reference>
<dbReference type="Proteomes" id="UP000198836">
    <property type="component" value="Unassembled WGS sequence"/>
</dbReference>
<accession>A0A1I0TW28</accession>
<evidence type="ECO:0000313" key="2">
    <source>
        <dbReference type="Proteomes" id="UP000198836"/>
    </source>
</evidence>
<proteinExistence type="predicted"/>
<dbReference type="STRING" id="332999.SAMN04488511_11551"/>